<name>A0AAE3VHC8_9BACT</name>
<evidence type="ECO:0000313" key="1">
    <source>
        <dbReference type="EMBL" id="MDQ0290431.1"/>
    </source>
</evidence>
<dbReference type="Proteomes" id="UP001238163">
    <property type="component" value="Unassembled WGS sequence"/>
</dbReference>
<organism evidence="1 2">
    <name type="scientific">Oligosphaera ethanolica</name>
    <dbReference type="NCBI Taxonomy" id="760260"/>
    <lineage>
        <taxon>Bacteria</taxon>
        <taxon>Pseudomonadati</taxon>
        <taxon>Lentisphaerota</taxon>
        <taxon>Oligosphaeria</taxon>
        <taxon>Oligosphaerales</taxon>
        <taxon>Oligosphaeraceae</taxon>
        <taxon>Oligosphaera</taxon>
    </lineage>
</organism>
<proteinExistence type="predicted"/>
<sequence>MKTLQWVPLPVWLQSAAPTAAKEAEEHEHMWRSTQGDAPPSASLALGWYVSRFQRLNANGMIGLPPAGQNAAGPTGINDGPISRQSVGTHGCASLASAAYHRREAAEALSALKCQRDDRFAASWKKCRGNNGWHGGQEYGFMAKKMCFGRGENGLLGYLMQSG</sequence>
<dbReference type="AlphaFoldDB" id="A0AAE3VHC8"/>
<protein>
    <submittedName>
        <fullName evidence="1">Uncharacterized protein</fullName>
    </submittedName>
</protein>
<dbReference type="RefSeq" id="WP_307261952.1">
    <property type="nucleotide sequence ID" value="NZ_JAUSVL010000001.1"/>
</dbReference>
<evidence type="ECO:0000313" key="2">
    <source>
        <dbReference type="Proteomes" id="UP001238163"/>
    </source>
</evidence>
<accession>A0AAE3VHC8</accession>
<keyword evidence="2" id="KW-1185">Reference proteome</keyword>
<dbReference type="EMBL" id="JAUSVL010000001">
    <property type="protein sequence ID" value="MDQ0290431.1"/>
    <property type="molecule type" value="Genomic_DNA"/>
</dbReference>
<reference evidence="1" key="1">
    <citation type="submission" date="2023-07" db="EMBL/GenBank/DDBJ databases">
        <title>Genomic Encyclopedia of Type Strains, Phase IV (KMG-IV): sequencing the most valuable type-strain genomes for metagenomic binning, comparative biology and taxonomic classification.</title>
        <authorList>
            <person name="Goeker M."/>
        </authorList>
    </citation>
    <scope>NUCLEOTIDE SEQUENCE</scope>
    <source>
        <strain evidence="1">DSM 24202</strain>
    </source>
</reference>
<gene>
    <name evidence="1" type="ORF">J3R75_002538</name>
</gene>
<comment type="caution">
    <text evidence="1">The sequence shown here is derived from an EMBL/GenBank/DDBJ whole genome shotgun (WGS) entry which is preliminary data.</text>
</comment>